<dbReference type="EMBL" id="JARYMX010000004">
    <property type="protein sequence ID" value="KAJ9551955.1"/>
    <property type="molecule type" value="Genomic_DNA"/>
</dbReference>
<dbReference type="AlphaFoldDB" id="A0AA38T035"/>
<comment type="caution">
    <text evidence="1">The sequence shown here is derived from an EMBL/GenBank/DDBJ whole genome shotgun (WGS) entry which is preliminary data.</text>
</comment>
<dbReference type="PANTHER" id="PTHR31170">
    <property type="entry name" value="BNAC04G53230D PROTEIN"/>
    <property type="match status" value="1"/>
</dbReference>
<keyword evidence="2" id="KW-1185">Reference proteome</keyword>
<dbReference type="Pfam" id="PF03140">
    <property type="entry name" value="DUF247"/>
    <property type="match status" value="1"/>
</dbReference>
<accession>A0AA38T035</accession>
<dbReference type="InterPro" id="IPR004158">
    <property type="entry name" value="DUF247_pln"/>
</dbReference>
<name>A0AA38T035_9ASTR</name>
<protein>
    <submittedName>
        <fullName evidence="1">Uncharacterized protein</fullName>
    </submittedName>
</protein>
<gene>
    <name evidence="1" type="ORF">OSB04_016000</name>
</gene>
<organism evidence="1 2">
    <name type="scientific">Centaurea solstitialis</name>
    <name type="common">yellow star-thistle</name>
    <dbReference type="NCBI Taxonomy" id="347529"/>
    <lineage>
        <taxon>Eukaryota</taxon>
        <taxon>Viridiplantae</taxon>
        <taxon>Streptophyta</taxon>
        <taxon>Embryophyta</taxon>
        <taxon>Tracheophyta</taxon>
        <taxon>Spermatophyta</taxon>
        <taxon>Magnoliopsida</taxon>
        <taxon>eudicotyledons</taxon>
        <taxon>Gunneridae</taxon>
        <taxon>Pentapetalae</taxon>
        <taxon>asterids</taxon>
        <taxon>campanulids</taxon>
        <taxon>Asterales</taxon>
        <taxon>Asteraceae</taxon>
        <taxon>Carduoideae</taxon>
        <taxon>Cardueae</taxon>
        <taxon>Centaureinae</taxon>
        <taxon>Centaurea</taxon>
    </lineage>
</organism>
<proteinExistence type="predicted"/>
<sequence length="633" mass="73466">MKLSINSLDLDGPWKFPPIWRRVIETKREKVLKANLQQGSCAPFSRQVNSRIKMSSSIEEQSYIVEIEDPKQFLLHAARNQSTINSPTIHMIPSRIRDLKPKAFEPRYVSIGPLHRNNKNLTAFETHKKKFLRHLLDKTGIPDEQTIEKCLEKVEASLGRIKACYGDGIEDFNDDDIQKMMVMDAFFILEFLYKKCKGVFDEKMVIEPISLAFDLLLIENQIPFFVLQDIFDCTASGFEQTEPSLHLLIMHGFNKTLRFLTPSFKIDKGTVFFETDRYNHLLALIHESYNPIYAERPAVNQSVVETNKASFSKTFYSVVDLDRAGVKFNPNDLSGKKWSMDFRFEFPRWSRCRPWAKPTLKMPILHIHNYTEVILRNLLAFEHFSPHGNSCHFTSYAVAMDRLIDTDEDVAILVKSKVLVNSIGSNEDAAKLINDLRRDISCGLFLYKDVWNEMNTYHKRFWPGNIAWLRRTYFINPWSIIALFAGIYLRPLLLFLRKHSVESSLRCRLLDAYLCSTLSVNAYQSPLIHMVLKRKARRPFFPTKEQKHCKLRVQDCLRACVHANRVCRAAWLGCGSVALWDPRRPRLVLWLISDHFSDASWNYQQHHNARLPTQRNCQSPTSVNLGPFLLGNS</sequence>
<reference evidence="1" key="1">
    <citation type="submission" date="2023-03" db="EMBL/GenBank/DDBJ databases">
        <title>Chromosome-scale reference genome and RAD-based genetic map of yellow starthistle (Centaurea solstitialis) reveal putative structural variation and QTLs associated with invader traits.</title>
        <authorList>
            <person name="Reatini B."/>
            <person name="Cang F.A."/>
            <person name="Jiang Q."/>
            <person name="Mckibben M.T.W."/>
            <person name="Barker M.S."/>
            <person name="Rieseberg L.H."/>
            <person name="Dlugosch K.M."/>
        </authorList>
    </citation>
    <scope>NUCLEOTIDE SEQUENCE</scope>
    <source>
        <strain evidence="1">CAN-66</strain>
        <tissue evidence="1">Leaf</tissue>
    </source>
</reference>
<dbReference type="Proteomes" id="UP001172457">
    <property type="component" value="Chromosome 4"/>
</dbReference>
<dbReference type="PANTHER" id="PTHR31170:SF25">
    <property type="entry name" value="BNAA09G04570D PROTEIN"/>
    <property type="match status" value="1"/>
</dbReference>
<evidence type="ECO:0000313" key="1">
    <source>
        <dbReference type="EMBL" id="KAJ9551955.1"/>
    </source>
</evidence>
<evidence type="ECO:0000313" key="2">
    <source>
        <dbReference type="Proteomes" id="UP001172457"/>
    </source>
</evidence>